<evidence type="ECO:0000313" key="1">
    <source>
        <dbReference type="EMBL" id="SMG54817.1"/>
    </source>
</evidence>
<accession>A0A1X7LMR2</accession>
<dbReference type="EMBL" id="FXAT01000007">
    <property type="protein sequence ID" value="SMG54817.1"/>
    <property type="molecule type" value="Genomic_DNA"/>
</dbReference>
<dbReference type="Proteomes" id="UP000193228">
    <property type="component" value="Unassembled WGS sequence"/>
</dbReference>
<keyword evidence="2" id="KW-1185">Reference proteome</keyword>
<organism evidence="1 2">
    <name type="scientific">Paraburkholderia susongensis</name>
    <dbReference type="NCBI Taxonomy" id="1515439"/>
    <lineage>
        <taxon>Bacteria</taxon>
        <taxon>Pseudomonadati</taxon>
        <taxon>Pseudomonadota</taxon>
        <taxon>Betaproteobacteria</taxon>
        <taxon>Burkholderiales</taxon>
        <taxon>Burkholderiaceae</taxon>
        <taxon>Paraburkholderia</taxon>
    </lineage>
</organism>
<dbReference type="STRING" id="1515439.SAMN06265784_1075"/>
<evidence type="ECO:0000313" key="2">
    <source>
        <dbReference type="Proteomes" id="UP000193228"/>
    </source>
</evidence>
<protein>
    <submittedName>
        <fullName evidence="1">Uncharacterized protein</fullName>
    </submittedName>
</protein>
<proteinExistence type="predicted"/>
<dbReference type="AlphaFoldDB" id="A0A1X7LMR2"/>
<name>A0A1X7LMR2_9BURK</name>
<gene>
    <name evidence="1" type="ORF">SAMN06265784_1075</name>
</gene>
<reference evidence="2" key="1">
    <citation type="submission" date="2017-04" db="EMBL/GenBank/DDBJ databases">
        <authorList>
            <person name="Varghese N."/>
            <person name="Submissions S."/>
        </authorList>
    </citation>
    <scope>NUCLEOTIDE SEQUENCE [LARGE SCALE GENOMIC DNA]</scope>
    <source>
        <strain evidence="2">LMG 29540</strain>
    </source>
</reference>
<sequence length="73" mass="8437">MVQEMPQCTLVAYSSRPWENDAFVCGDMETAYWKANSGLALKTYSSNWCSHAYRFNSDPVRQGNDYPDYPEDQ</sequence>